<gene>
    <name evidence="1" type="ORF">AQI95_41640</name>
</gene>
<proteinExistence type="predicted"/>
<dbReference type="RefSeq" id="WP_067136375.1">
    <property type="nucleotide sequence ID" value="NZ_JBFACD010000033.1"/>
</dbReference>
<dbReference type="AlphaFoldDB" id="A0A101NRQ8"/>
<comment type="caution">
    <text evidence="1">The sequence shown here is derived from an EMBL/GenBank/DDBJ whole genome shotgun (WGS) entry which is preliminary data.</text>
</comment>
<protein>
    <submittedName>
        <fullName evidence="1">Uncharacterized protein</fullName>
    </submittedName>
</protein>
<name>A0A101NRQ8_9ACTN</name>
<dbReference type="Proteomes" id="UP000053127">
    <property type="component" value="Unassembled WGS sequence"/>
</dbReference>
<dbReference type="OrthoDB" id="3390413at2"/>
<organism evidence="1 2">
    <name type="scientific">Streptomyces yokosukanensis</name>
    <dbReference type="NCBI Taxonomy" id="67386"/>
    <lineage>
        <taxon>Bacteria</taxon>
        <taxon>Bacillati</taxon>
        <taxon>Actinomycetota</taxon>
        <taxon>Actinomycetes</taxon>
        <taxon>Kitasatosporales</taxon>
        <taxon>Streptomycetaceae</taxon>
        <taxon>Streptomyces</taxon>
    </lineage>
</organism>
<evidence type="ECO:0000313" key="1">
    <source>
        <dbReference type="EMBL" id="KUM97832.1"/>
    </source>
</evidence>
<keyword evidence="2" id="KW-1185">Reference proteome</keyword>
<evidence type="ECO:0000313" key="2">
    <source>
        <dbReference type="Proteomes" id="UP000053127"/>
    </source>
</evidence>
<sequence>MAAGLGFIAQTGLKTSMLVVTLPMPGLGLYGALACPKFHERSAFHVGQAKGLRRKIASEFPDLDIERRLAETSRAQRARFPHLRRMR</sequence>
<dbReference type="EMBL" id="LMWN01000081">
    <property type="protein sequence ID" value="KUM97832.1"/>
    <property type="molecule type" value="Genomic_DNA"/>
</dbReference>
<accession>A0A101NRQ8</accession>
<reference evidence="1 2" key="1">
    <citation type="submission" date="2015-10" db="EMBL/GenBank/DDBJ databases">
        <title>Draft genome sequence of Streptomyces yokosukanensis DSM 40224, type strain for the species Streptomyces yokosukanensis.</title>
        <authorList>
            <person name="Ruckert C."/>
            <person name="Winkler A."/>
            <person name="Kalinowski J."/>
            <person name="Kampfer P."/>
            <person name="Glaeser S."/>
        </authorList>
    </citation>
    <scope>NUCLEOTIDE SEQUENCE [LARGE SCALE GENOMIC DNA]</scope>
    <source>
        <strain evidence="1 2">DSM 40224</strain>
    </source>
</reference>